<accession>A0A9P3G844</accession>
<dbReference type="OrthoDB" id="5311491at2759"/>
<dbReference type="SUPFAM" id="SSF53474">
    <property type="entry name" value="alpha/beta-Hydrolases"/>
    <property type="match status" value="1"/>
</dbReference>
<keyword evidence="2" id="KW-1185">Reference proteome</keyword>
<reference evidence="1 2" key="1">
    <citation type="submission" date="2021-08" db="EMBL/GenBank/DDBJ databases">
        <title>Draft Genome Sequence of Phanerochaete sordida strain YK-624.</title>
        <authorList>
            <person name="Mori T."/>
            <person name="Dohra H."/>
            <person name="Suzuki T."/>
            <person name="Kawagishi H."/>
            <person name="Hirai H."/>
        </authorList>
    </citation>
    <scope>NUCLEOTIDE SEQUENCE [LARGE SCALE GENOMIC DNA]</scope>
    <source>
        <strain evidence="1 2">YK-624</strain>
    </source>
</reference>
<proteinExistence type="predicted"/>
<dbReference type="EMBL" id="BPQB01000019">
    <property type="protein sequence ID" value="GJE91098.1"/>
    <property type="molecule type" value="Genomic_DNA"/>
</dbReference>
<dbReference type="Gene3D" id="3.40.50.1820">
    <property type="entry name" value="alpha/beta hydrolase"/>
    <property type="match status" value="1"/>
</dbReference>
<sequence>MPLAQLDSKGTSIYYEDSGPPVGIPIYTTLVIVHGALINSATFDRMLPLAPKHGLRLITMNSRDYRGSTPYTTEELADMTSPDIEVQASAVRRWGREVAQFLAYVCQTLRIPATVGAENKQAGGLVLAVWSLSGAAALALLGDPRTMGTELTSTLAPYLRKIILYDPPCIVYGVSPAIGLKWPYADPSIPPAQKPDAFVDWVSAYHPAFPTAPITAPAVRAHAVSLPLTPTLRTLEKHDFARTVDAGTSARSLNIMATDARIHVAHARRACFDADAVLPRVDVLALWCDQTVWLCTWGAKVFQDFMREPAEAGKRKRRMASLRVRNVNHFAHWDEPERMVRLFAEQIGAERGSLSSRL</sequence>
<dbReference type="InterPro" id="IPR029058">
    <property type="entry name" value="AB_hydrolase_fold"/>
</dbReference>
<dbReference type="Proteomes" id="UP000703269">
    <property type="component" value="Unassembled WGS sequence"/>
</dbReference>
<comment type="caution">
    <text evidence="1">The sequence shown here is derived from an EMBL/GenBank/DDBJ whole genome shotgun (WGS) entry which is preliminary data.</text>
</comment>
<name>A0A9P3G844_9APHY</name>
<organism evidence="1 2">
    <name type="scientific">Phanerochaete sordida</name>
    <dbReference type="NCBI Taxonomy" id="48140"/>
    <lineage>
        <taxon>Eukaryota</taxon>
        <taxon>Fungi</taxon>
        <taxon>Dikarya</taxon>
        <taxon>Basidiomycota</taxon>
        <taxon>Agaricomycotina</taxon>
        <taxon>Agaricomycetes</taxon>
        <taxon>Polyporales</taxon>
        <taxon>Phanerochaetaceae</taxon>
        <taxon>Phanerochaete</taxon>
    </lineage>
</organism>
<evidence type="ECO:0008006" key="3">
    <source>
        <dbReference type="Google" id="ProtNLM"/>
    </source>
</evidence>
<evidence type="ECO:0000313" key="1">
    <source>
        <dbReference type="EMBL" id="GJE91098.1"/>
    </source>
</evidence>
<evidence type="ECO:0000313" key="2">
    <source>
        <dbReference type="Proteomes" id="UP000703269"/>
    </source>
</evidence>
<dbReference type="AlphaFoldDB" id="A0A9P3G844"/>
<protein>
    <recommendedName>
        <fullName evidence="3">AB hydrolase-1 domain-containing protein</fullName>
    </recommendedName>
</protein>
<gene>
    <name evidence="1" type="ORF">PsYK624_072470</name>
</gene>